<comment type="subcellular location">
    <subcellularLocation>
        <location evidence="2">Nucleus</location>
    </subcellularLocation>
</comment>
<comment type="caution">
    <text evidence="4">The sequence shown here is derived from an EMBL/GenBank/DDBJ whole genome shotgun (WGS) entry which is preliminary data.</text>
</comment>
<dbReference type="PANTHER" id="PTHR14140:SF27">
    <property type="entry name" value="OS04G0289800 PROTEIN"/>
    <property type="match status" value="1"/>
</dbReference>
<accession>A0AAD4SCD5</accession>
<reference evidence="4" key="1">
    <citation type="submission" date="2022-04" db="EMBL/GenBank/DDBJ databases">
        <title>A functionally conserved STORR gene fusion in Papaver species that diverged 16.8 million years ago.</title>
        <authorList>
            <person name="Catania T."/>
        </authorList>
    </citation>
    <scope>NUCLEOTIDE SEQUENCE</scope>
    <source>
        <strain evidence="4">S-188037</strain>
    </source>
</reference>
<organism evidence="4 5">
    <name type="scientific">Papaver atlanticum</name>
    <dbReference type="NCBI Taxonomy" id="357466"/>
    <lineage>
        <taxon>Eukaryota</taxon>
        <taxon>Viridiplantae</taxon>
        <taxon>Streptophyta</taxon>
        <taxon>Embryophyta</taxon>
        <taxon>Tracheophyta</taxon>
        <taxon>Spermatophyta</taxon>
        <taxon>Magnoliopsida</taxon>
        <taxon>Ranunculales</taxon>
        <taxon>Papaveraceae</taxon>
        <taxon>Papaveroideae</taxon>
        <taxon>Papaver</taxon>
    </lineage>
</organism>
<evidence type="ECO:0000256" key="2">
    <source>
        <dbReference type="PROSITE-ProRule" id="PRU00358"/>
    </source>
</evidence>
<feature type="domain" description="YDG" evidence="3">
    <location>
        <begin position="67"/>
        <end position="131"/>
    </location>
</feature>
<sequence length="131" mass="15430">IQNTINLYFVTGTNKENVRDPRFSNRRIVNFLQLRILKLWKALISREPQLQQNLDERRRQINILMVEGNGESLIGKSYEDRFECRQWGVHFPHVAGIAGQSKHALNLEDMQMMRTMESGFSTQEVGKRPQW</sequence>
<dbReference type="InterPro" id="IPR003105">
    <property type="entry name" value="SRA_YDG"/>
</dbReference>
<dbReference type="Gene3D" id="2.30.280.10">
    <property type="entry name" value="SRA-YDG"/>
    <property type="match status" value="1"/>
</dbReference>
<dbReference type="Proteomes" id="UP001202328">
    <property type="component" value="Unassembled WGS sequence"/>
</dbReference>
<dbReference type="AlphaFoldDB" id="A0AAD4SCD5"/>
<gene>
    <name evidence="4" type="ORF">MKW98_007424</name>
</gene>
<dbReference type="GO" id="GO:0044027">
    <property type="term" value="P:negative regulation of gene expression via chromosomal CpG island methylation"/>
    <property type="evidence" value="ECO:0007669"/>
    <property type="project" value="TreeGrafter"/>
</dbReference>
<keyword evidence="5" id="KW-1185">Reference proteome</keyword>
<dbReference type="InterPro" id="IPR036987">
    <property type="entry name" value="SRA-YDG_sf"/>
</dbReference>
<keyword evidence="1 2" id="KW-0539">Nucleus</keyword>
<dbReference type="EMBL" id="JAJJMB010012081">
    <property type="protein sequence ID" value="KAI3891119.1"/>
    <property type="molecule type" value="Genomic_DNA"/>
</dbReference>
<feature type="non-terminal residue" evidence="4">
    <location>
        <position position="1"/>
    </location>
</feature>
<protein>
    <recommendedName>
        <fullName evidence="3">YDG domain-containing protein</fullName>
    </recommendedName>
</protein>
<dbReference type="InterPro" id="IPR015947">
    <property type="entry name" value="PUA-like_sf"/>
</dbReference>
<dbReference type="SUPFAM" id="SSF88697">
    <property type="entry name" value="PUA domain-like"/>
    <property type="match status" value="1"/>
</dbReference>
<evidence type="ECO:0000256" key="1">
    <source>
        <dbReference type="ARBA" id="ARBA00023242"/>
    </source>
</evidence>
<dbReference type="GO" id="GO:0005634">
    <property type="term" value="C:nucleus"/>
    <property type="evidence" value="ECO:0007669"/>
    <property type="project" value="UniProtKB-SubCell"/>
</dbReference>
<dbReference type="GO" id="GO:0061630">
    <property type="term" value="F:ubiquitin protein ligase activity"/>
    <property type="evidence" value="ECO:0007669"/>
    <property type="project" value="TreeGrafter"/>
</dbReference>
<dbReference type="PANTHER" id="PTHR14140">
    <property type="entry name" value="E3 UBIQUITIN-PROTEIN LIGASE UHRF-RELATED"/>
    <property type="match status" value="1"/>
</dbReference>
<dbReference type="GO" id="GO:0016567">
    <property type="term" value="P:protein ubiquitination"/>
    <property type="evidence" value="ECO:0007669"/>
    <property type="project" value="TreeGrafter"/>
</dbReference>
<proteinExistence type="predicted"/>
<evidence type="ECO:0000259" key="3">
    <source>
        <dbReference type="PROSITE" id="PS51015"/>
    </source>
</evidence>
<name>A0AAD4SCD5_9MAGN</name>
<evidence type="ECO:0000313" key="5">
    <source>
        <dbReference type="Proteomes" id="UP001202328"/>
    </source>
</evidence>
<dbReference type="PROSITE" id="PS51015">
    <property type="entry name" value="YDG"/>
    <property type="match status" value="1"/>
</dbReference>
<dbReference type="InterPro" id="IPR045134">
    <property type="entry name" value="UHRF1/2-like"/>
</dbReference>
<evidence type="ECO:0000313" key="4">
    <source>
        <dbReference type="EMBL" id="KAI3891119.1"/>
    </source>
</evidence>